<evidence type="ECO:0000313" key="4">
    <source>
        <dbReference type="Proteomes" id="UP000501168"/>
    </source>
</evidence>
<dbReference type="Pfam" id="PF01464">
    <property type="entry name" value="SLT"/>
    <property type="match status" value="1"/>
</dbReference>
<dbReference type="SMART" id="SM00257">
    <property type="entry name" value="LysM"/>
    <property type="match status" value="1"/>
</dbReference>
<dbReference type="InterPro" id="IPR023346">
    <property type="entry name" value="Lysozyme-like_dom_sf"/>
</dbReference>
<keyword evidence="4" id="KW-1185">Reference proteome</keyword>
<name>A0A6G9IC50_9GAMM</name>
<dbReference type="InterPro" id="IPR008258">
    <property type="entry name" value="Transglycosylase_SLT_dom_1"/>
</dbReference>
<gene>
    <name evidence="3" type="ORF">IPMB12_08995</name>
</gene>
<dbReference type="InterPro" id="IPR036779">
    <property type="entry name" value="LysM_dom_sf"/>
</dbReference>
<dbReference type="GO" id="GO:0008933">
    <property type="term" value="F:peptidoglycan lytic transglycosylase activity"/>
    <property type="evidence" value="ECO:0007669"/>
    <property type="project" value="InterPro"/>
</dbReference>
<dbReference type="PROSITE" id="PS00922">
    <property type="entry name" value="TRANSGLYCOSYLASE"/>
    <property type="match status" value="1"/>
</dbReference>
<sequence length="411" mass="46597">MKKLFIILIVALAGCQTTSKKPAEPKPDTTVITTPKPAPADLQNPWVFIQNESQINIPLNQRIIAERDNFIKYKISFERTAMRSEPYMYFIVNSLHQRNMPIELALLPLLESAYNPLATSSAKAAGLWQIVPITASAYGMSKNQWFDPRRDLIESTNTALNLLEYLNKSFDGDWLLTLAAYNAGEGRVRRAIAWNKSKGLPTHYWALNLPKETMQYVPKMLALIDIVKHCGNYGITLPELDYSNALVKVDIGEKIKLERVSQFTDLTMEELKTYNAGYSKQILNGPFHLLVPSSYAELLYERLVSENYSQAEIIDLISATQQAELNDAYAITSTNLKYKSITDIDLQTYAQQHRRNSQIVYQVKPGDNLSMIAKNHHVKVSEILKWNNLKNADRLRPGDKLTINVRNGSSS</sequence>
<dbReference type="SUPFAM" id="SSF53955">
    <property type="entry name" value="Lysozyme-like"/>
    <property type="match status" value="1"/>
</dbReference>
<dbReference type="PANTHER" id="PTHR37423:SF2">
    <property type="entry name" value="MEMBRANE-BOUND LYTIC MUREIN TRANSGLYCOSYLASE C"/>
    <property type="match status" value="1"/>
</dbReference>
<comment type="similarity">
    <text evidence="1">Belongs to the transglycosylase Slt family.</text>
</comment>
<dbReference type="SUPFAM" id="SSF54106">
    <property type="entry name" value="LysM domain"/>
    <property type="match status" value="1"/>
</dbReference>
<dbReference type="RefSeq" id="WP_166916975.1">
    <property type="nucleotide sequence ID" value="NZ_CP050253.1"/>
</dbReference>
<accession>A0A6G9IC50</accession>
<dbReference type="Gene3D" id="3.10.350.10">
    <property type="entry name" value="LysM domain"/>
    <property type="match status" value="1"/>
</dbReference>
<dbReference type="PROSITE" id="PS51257">
    <property type="entry name" value="PROKAR_LIPOPROTEIN"/>
    <property type="match status" value="1"/>
</dbReference>
<feature type="domain" description="LysM" evidence="2">
    <location>
        <begin position="359"/>
        <end position="403"/>
    </location>
</feature>
<dbReference type="PROSITE" id="PS51782">
    <property type="entry name" value="LYSM"/>
    <property type="match status" value="1"/>
</dbReference>
<dbReference type="CDD" id="cd00118">
    <property type="entry name" value="LysM"/>
    <property type="match status" value="1"/>
</dbReference>
<dbReference type="EMBL" id="CP050253">
    <property type="protein sequence ID" value="QIQ21805.1"/>
    <property type="molecule type" value="Genomic_DNA"/>
</dbReference>
<proteinExistence type="inferred from homology"/>
<dbReference type="Pfam" id="PF01476">
    <property type="entry name" value="LysM"/>
    <property type="match status" value="1"/>
</dbReference>
<reference evidence="3 4" key="1">
    <citation type="submission" date="2020-03" db="EMBL/GenBank/DDBJ databases">
        <title>Complete genome sequence of Orbus sp. IPMB12 (BCRC 80908).</title>
        <authorList>
            <person name="Lo W.-S."/>
            <person name="Chang T.-H."/>
            <person name="Kuo C.-H."/>
        </authorList>
    </citation>
    <scope>NUCLEOTIDE SEQUENCE [LARGE SCALE GENOMIC DNA]</scope>
    <source>
        <strain evidence="3 4">IPMB12</strain>
    </source>
</reference>
<dbReference type="FunCoup" id="A0A6G9IC50">
    <property type="interactions" value="127"/>
</dbReference>
<evidence type="ECO:0000259" key="2">
    <source>
        <dbReference type="PROSITE" id="PS51782"/>
    </source>
</evidence>
<dbReference type="Gene3D" id="1.10.530.10">
    <property type="match status" value="1"/>
</dbReference>
<dbReference type="KEGG" id="orb:IPMB12_08995"/>
<dbReference type="GO" id="GO:0000270">
    <property type="term" value="P:peptidoglycan metabolic process"/>
    <property type="evidence" value="ECO:0007669"/>
    <property type="project" value="InterPro"/>
</dbReference>
<evidence type="ECO:0000313" key="3">
    <source>
        <dbReference type="EMBL" id="QIQ21805.1"/>
    </source>
</evidence>
<organism evidence="3 4">
    <name type="scientific">Zophobihabitans entericus</name>
    <dbReference type="NCBI Taxonomy" id="1635327"/>
    <lineage>
        <taxon>Bacteria</taxon>
        <taxon>Pseudomonadati</taxon>
        <taxon>Pseudomonadota</taxon>
        <taxon>Gammaproteobacteria</taxon>
        <taxon>Orbales</taxon>
        <taxon>Orbaceae</taxon>
        <taxon>Zophobihabitans</taxon>
    </lineage>
</organism>
<dbReference type="InterPro" id="IPR000189">
    <property type="entry name" value="Transglyc_AS"/>
</dbReference>
<dbReference type="AlphaFoldDB" id="A0A6G9IC50"/>
<dbReference type="Proteomes" id="UP000501168">
    <property type="component" value="Chromosome"/>
</dbReference>
<evidence type="ECO:0000256" key="1">
    <source>
        <dbReference type="ARBA" id="ARBA00007734"/>
    </source>
</evidence>
<dbReference type="PANTHER" id="PTHR37423">
    <property type="entry name" value="SOLUBLE LYTIC MUREIN TRANSGLYCOSYLASE-RELATED"/>
    <property type="match status" value="1"/>
</dbReference>
<dbReference type="CDD" id="cd16894">
    <property type="entry name" value="MltD-like"/>
    <property type="match status" value="1"/>
</dbReference>
<dbReference type="GO" id="GO:0016020">
    <property type="term" value="C:membrane"/>
    <property type="evidence" value="ECO:0007669"/>
    <property type="project" value="InterPro"/>
</dbReference>
<protein>
    <submittedName>
        <fullName evidence="3">Transglycosylase SLT domain-containing protein</fullName>
    </submittedName>
</protein>
<dbReference type="InParanoid" id="A0A6G9IC50"/>
<dbReference type="InterPro" id="IPR018392">
    <property type="entry name" value="LysM"/>
</dbReference>